<reference evidence="1 2" key="1">
    <citation type="submission" date="2017-05" db="EMBL/GenBank/DDBJ databases">
        <authorList>
            <person name="Varghese N."/>
            <person name="Submissions S."/>
        </authorList>
    </citation>
    <scope>NUCLEOTIDE SEQUENCE [LARGE SCALE GENOMIC DNA]</scope>
    <source>
        <strain evidence="1 2">DSM 19036</strain>
    </source>
</reference>
<organism evidence="1 2">
    <name type="scientific">Pedobacter westerhofensis</name>
    <dbReference type="NCBI Taxonomy" id="425512"/>
    <lineage>
        <taxon>Bacteria</taxon>
        <taxon>Pseudomonadati</taxon>
        <taxon>Bacteroidota</taxon>
        <taxon>Sphingobacteriia</taxon>
        <taxon>Sphingobacteriales</taxon>
        <taxon>Sphingobacteriaceae</taxon>
        <taxon>Pedobacter</taxon>
    </lineage>
</organism>
<dbReference type="AlphaFoldDB" id="A0A521CSV8"/>
<dbReference type="OrthoDB" id="9833868at2"/>
<dbReference type="RefSeq" id="WP_142527872.1">
    <property type="nucleotide sequence ID" value="NZ_CBCSJO010000001.1"/>
</dbReference>
<gene>
    <name evidence="1" type="ORF">SAMN06265348_104166</name>
</gene>
<dbReference type="EMBL" id="FXTN01000004">
    <property type="protein sequence ID" value="SMO62465.1"/>
    <property type="molecule type" value="Genomic_DNA"/>
</dbReference>
<accession>A0A521CSV8</accession>
<proteinExistence type="predicted"/>
<evidence type="ECO:0000313" key="2">
    <source>
        <dbReference type="Proteomes" id="UP000320300"/>
    </source>
</evidence>
<dbReference type="Proteomes" id="UP000320300">
    <property type="component" value="Unassembled WGS sequence"/>
</dbReference>
<sequence>MKKQLLAIVLTTASFSGFSQERSAAEKEMLEKRESQVKAANFTPNGNGAFSNVISNLSLSSELEKGVKGNAELKAGGKSWNGGLSLEQNIGKTATKATIFDFRKGLTPGTTIALNIQYMNWNPEYTAAERRAFNDVKAEFRRNNPAVSDLTADRNYMMENGTEKQKLILKKISNRNPVFYNLSVAFNKAKFSYATDSVSLKKKEETHFTPNVGFTVGFPFSVKNYLAFSYHFSKTYESADEMEFSRKFGTTNNTFSQTLSFGSPEYSRDHKVTAEYRQSFNNKGDTEPILAIAPAVTYGIESEKVAFTLPLYFIKGKTKGLQGGVNFGYLTSVKNKWTSFQEGFGAQFIISAPFEMFKQFSSKK</sequence>
<keyword evidence="2" id="KW-1185">Reference proteome</keyword>
<protein>
    <submittedName>
        <fullName evidence="1">Uncharacterized protein</fullName>
    </submittedName>
</protein>
<name>A0A521CSV8_9SPHI</name>
<evidence type="ECO:0000313" key="1">
    <source>
        <dbReference type="EMBL" id="SMO62465.1"/>
    </source>
</evidence>